<name>E4XQ27_OIKDI</name>
<gene>
    <name evidence="3" type="ORF">GSOID_T00017319001</name>
</gene>
<dbReference type="InterPro" id="IPR001936">
    <property type="entry name" value="RasGAP_dom"/>
</dbReference>
<dbReference type="SUPFAM" id="SSF48350">
    <property type="entry name" value="GTPase activation domain, GAP"/>
    <property type="match status" value="1"/>
</dbReference>
<feature type="region of interest" description="Disordered" evidence="1">
    <location>
        <begin position="367"/>
        <end position="443"/>
    </location>
</feature>
<dbReference type="InParanoid" id="E4XQ27"/>
<evidence type="ECO:0000313" key="4">
    <source>
        <dbReference type="Proteomes" id="UP000001307"/>
    </source>
</evidence>
<organism evidence="3">
    <name type="scientific">Oikopleura dioica</name>
    <name type="common">Tunicate</name>
    <dbReference type="NCBI Taxonomy" id="34765"/>
    <lineage>
        <taxon>Eukaryota</taxon>
        <taxon>Metazoa</taxon>
        <taxon>Chordata</taxon>
        <taxon>Tunicata</taxon>
        <taxon>Appendicularia</taxon>
        <taxon>Copelata</taxon>
        <taxon>Oikopleuridae</taxon>
        <taxon>Oikopleura</taxon>
    </lineage>
</organism>
<evidence type="ECO:0000313" key="3">
    <source>
        <dbReference type="EMBL" id="CBY11913.1"/>
    </source>
</evidence>
<dbReference type="InterPro" id="IPR008936">
    <property type="entry name" value="Rho_GTPase_activation_prot"/>
</dbReference>
<keyword evidence="4" id="KW-1185">Reference proteome</keyword>
<dbReference type="OrthoDB" id="10264848at2759"/>
<dbReference type="Gene3D" id="1.10.506.10">
    <property type="entry name" value="GTPase Activation - p120gap, domain 1"/>
    <property type="match status" value="1"/>
</dbReference>
<sequence>MLHQIGATNRPRDVLKRGAFITTYRLLVEALPESRLFLTAALYQPIVQVLLDEGPPLEIDADKVCDYFSPRELELRFGKRGSEPFKQKVAEFCKNTQQRLDDHVKRFSHAIEQSLACFPSAIAYIIARSYNIVSDGGMCPPDEARTLAADLLLQDFICLAIVNPERYGVTGDLPITETSRINLIQIAQKLQRAVISGGVRHSGGFLTRMVEEILTLDSGEPNMRSNLTFEDRTVLCTRKELERLILFMRQVEISEVQGVDRVSLNQINQLVKKFKISTVPAQSPLGSPIVSKSPPPKFAEKAMNFIDKMDNKVKQLQQEGIKGLDKLRIDEEVEKKQEEVCVFIIPLPGTDEEFKILSEQDIVTQSEIDDDRASLDDDGVSRGIEDDRTSSSSVSDHLSSLHGSAGAPVEVDRLQDETDSIAESNPHSNRDATLQALDEKMPTNRESIEDRMRKFELGVRFDIGNDRGDTRSDCWSTDVAASEHSEPLTEADYASRLEEIAEDPSEELRVPPEDSRSDIWSVECLVPSSGLLIDM</sequence>
<evidence type="ECO:0000256" key="1">
    <source>
        <dbReference type="SAM" id="MobiDB-lite"/>
    </source>
</evidence>
<feature type="compositionally biased region" description="Basic and acidic residues" evidence="1">
    <location>
        <begin position="371"/>
        <end position="389"/>
    </location>
</feature>
<dbReference type="AlphaFoldDB" id="E4XQ27"/>
<reference evidence="3" key="1">
    <citation type="journal article" date="2010" name="Science">
        <title>Plasticity of animal genome architecture unmasked by rapid evolution of a pelagic tunicate.</title>
        <authorList>
            <person name="Denoeud F."/>
            <person name="Henriet S."/>
            <person name="Mungpakdee S."/>
            <person name="Aury J.M."/>
            <person name="Da Silva C."/>
            <person name="Brinkmann H."/>
            <person name="Mikhaleva J."/>
            <person name="Olsen L.C."/>
            <person name="Jubin C."/>
            <person name="Canestro C."/>
            <person name="Bouquet J.M."/>
            <person name="Danks G."/>
            <person name="Poulain J."/>
            <person name="Campsteijn C."/>
            <person name="Adamski M."/>
            <person name="Cross I."/>
            <person name="Yadetie F."/>
            <person name="Muffato M."/>
            <person name="Louis A."/>
            <person name="Butcher S."/>
            <person name="Tsagkogeorga G."/>
            <person name="Konrad A."/>
            <person name="Singh S."/>
            <person name="Jensen M.F."/>
            <person name="Cong E.H."/>
            <person name="Eikeseth-Otteraa H."/>
            <person name="Noel B."/>
            <person name="Anthouard V."/>
            <person name="Porcel B.M."/>
            <person name="Kachouri-Lafond R."/>
            <person name="Nishino A."/>
            <person name="Ugolini M."/>
            <person name="Chourrout P."/>
            <person name="Nishida H."/>
            <person name="Aasland R."/>
            <person name="Huzurbazar S."/>
            <person name="Westhof E."/>
            <person name="Delsuc F."/>
            <person name="Lehrach H."/>
            <person name="Reinhardt R."/>
            <person name="Weissenbach J."/>
            <person name="Roy S.W."/>
            <person name="Artiguenave F."/>
            <person name="Postlethwait J.H."/>
            <person name="Manak J.R."/>
            <person name="Thompson E.M."/>
            <person name="Jaillon O."/>
            <person name="Du Pasquier L."/>
            <person name="Boudinot P."/>
            <person name="Liberles D.A."/>
            <person name="Volff J.N."/>
            <person name="Philippe H."/>
            <person name="Lenhard B."/>
            <person name="Roest Crollius H."/>
            <person name="Wincker P."/>
            <person name="Chourrout D."/>
        </authorList>
    </citation>
    <scope>NUCLEOTIDE SEQUENCE [LARGE SCALE GENOMIC DNA]</scope>
</reference>
<dbReference type="Pfam" id="PF00616">
    <property type="entry name" value="RasGAP"/>
    <property type="match status" value="1"/>
</dbReference>
<dbReference type="Proteomes" id="UP000001307">
    <property type="component" value="Unassembled WGS sequence"/>
</dbReference>
<feature type="compositionally biased region" description="Low complexity" evidence="1">
    <location>
        <begin position="390"/>
        <end position="404"/>
    </location>
</feature>
<evidence type="ECO:0000259" key="2">
    <source>
        <dbReference type="PROSITE" id="PS50018"/>
    </source>
</evidence>
<protein>
    <recommendedName>
        <fullName evidence="2">Ras-GAP domain-containing protein</fullName>
    </recommendedName>
</protein>
<dbReference type="EMBL" id="FN653099">
    <property type="protein sequence ID" value="CBY11913.1"/>
    <property type="molecule type" value="Genomic_DNA"/>
</dbReference>
<feature type="domain" description="Ras-GAP" evidence="2">
    <location>
        <begin position="1"/>
        <end position="195"/>
    </location>
</feature>
<accession>E4XQ27</accession>
<dbReference type="PROSITE" id="PS50018">
    <property type="entry name" value="RAS_GTPASE_ACTIV_2"/>
    <property type="match status" value="1"/>
</dbReference>
<proteinExistence type="predicted"/>